<dbReference type="Pfam" id="PF07495">
    <property type="entry name" value="Y_Y_Y"/>
    <property type="match status" value="1"/>
</dbReference>
<dbReference type="GO" id="GO:0000155">
    <property type="term" value="F:phosphorelay sensor kinase activity"/>
    <property type="evidence" value="ECO:0007669"/>
    <property type="project" value="InterPro"/>
</dbReference>
<dbReference type="PROSITE" id="PS50894">
    <property type="entry name" value="HPT"/>
    <property type="match status" value="1"/>
</dbReference>
<evidence type="ECO:0000256" key="3">
    <source>
        <dbReference type="ARBA" id="ARBA00022553"/>
    </source>
</evidence>
<dbReference type="Gene3D" id="2.60.40.10">
    <property type="entry name" value="Immunoglobulins"/>
    <property type="match status" value="1"/>
</dbReference>
<dbReference type="EC" id="2.7.13.3" evidence="2"/>
<dbReference type="InterPro" id="IPR011123">
    <property type="entry name" value="Y_Y_Y"/>
</dbReference>
<dbReference type="InterPro" id="IPR015943">
    <property type="entry name" value="WD40/YVTN_repeat-like_dom_sf"/>
</dbReference>
<evidence type="ECO:0000259" key="8">
    <source>
        <dbReference type="PROSITE" id="PS50110"/>
    </source>
</evidence>
<dbReference type="PRINTS" id="PR00344">
    <property type="entry name" value="BCTRLSENSOR"/>
</dbReference>
<protein>
    <recommendedName>
        <fullName evidence="2">histidine kinase</fullName>
        <ecNumber evidence="2">2.7.13.3</ecNumber>
    </recommendedName>
</protein>
<feature type="domain" description="HPt" evidence="9">
    <location>
        <begin position="1236"/>
        <end position="1334"/>
    </location>
</feature>
<dbReference type="InterPro" id="IPR011110">
    <property type="entry name" value="Reg_prop"/>
</dbReference>
<evidence type="ECO:0000256" key="6">
    <source>
        <dbReference type="PROSITE-ProRule" id="PRU00169"/>
    </source>
</evidence>
<dbReference type="InterPro" id="IPR003594">
    <property type="entry name" value="HATPase_dom"/>
</dbReference>
<dbReference type="PANTHER" id="PTHR43547">
    <property type="entry name" value="TWO-COMPONENT HISTIDINE KINASE"/>
    <property type="match status" value="1"/>
</dbReference>
<feature type="domain" description="Histidine kinase" evidence="7">
    <location>
        <begin position="852"/>
        <end position="1072"/>
    </location>
</feature>
<evidence type="ECO:0000259" key="9">
    <source>
        <dbReference type="PROSITE" id="PS50894"/>
    </source>
</evidence>
<dbReference type="Gene3D" id="2.130.10.10">
    <property type="entry name" value="YVTN repeat-like/Quinoprotein amine dehydrogenase"/>
    <property type="match status" value="3"/>
</dbReference>
<feature type="modified residue" description="4-aspartylphosphate" evidence="6">
    <location>
        <position position="1141"/>
    </location>
</feature>
<dbReference type="KEGG" id="mag:amb0650"/>
<dbReference type="PROSITE" id="PS50109">
    <property type="entry name" value="HIS_KIN"/>
    <property type="match status" value="1"/>
</dbReference>
<dbReference type="InterPro" id="IPR001789">
    <property type="entry name" value="Sig_transdc_resp-reg_receiver"/>
</dbReference>
<dbReference type="InterPro" id="IPR003661">
    <property type="entry name" value="HisK_dim/P_dom"/>
</dbReference>
<dbReference type="InterPro" id="IPR008207">
    <property type="entry name" value="Sig_transdc_His_kin_Hpt_dom"/>
</dbReference>
<keyword evidence="11" id="KW-1185">Reference proteome</keyword>
<dbReference type="CDD" id="cd16922">
    <property type="entry name" value="HATPase_EvgS-ArcB-TorS-like"/>
    <property type="match status" value="1"/>
</dbReference>
<dbReference type="Pfam" id="PF07494">
    <property type="entry name" value="Reg_prop"/>
    <property type="match status" value="2"/>
</dbReference>
<evidence type="ECO:0000313" key="11">
    <source>
        <dbReference type="Proteomes" id="UP000007058"/>
    </source>
</evidence>
<feature type="domain" description="Response regulatory" evidence="8">
    <location>
        <begin position="1091"/>
        <end position="1210"/>
    </location>
</feature>
<name>Q2W9M1_PARM1</name>
<evidence type="ECO:0000256" key="1">
    <source>
        <dbReference type="ARBA" id="ARBA00000085"/>
    </source>
</evidence>
<dbReference type="SUPFAM" id="SSF52172">
    <property type="entry name" value="CheY-like"/>
    <property type="match status" value="1"/>
</dbReference>
<dbReference type="Gene3D" id="3.30.565.10">
    <property type="entry name" value="Histidine kinase-like ATPase, C-terminal domain"/>
    <property type="match status" value="1"/>
</dbReference>
<keyword evidence="4" id="KW-0902">Two-component regulatory system</keyword>
<dbReference type="InterPro" id="IPR004358">
    <property type="entry name" value="Sig_transdc_His_kin-like_C"/>
</dbReference>
<gene>
    <name evidence="10" type="ordered locus">amb0650</name>
</gene>
<dbReference type="Proteomes" id="UP000007058">
    <property type="component" value="Chromosome"/>
</dbReference>
<reference evidence="10 11" key="1">
    <citation type="journal article" date="2005" name="DNA Res.">
        <title>Complete genome sequence of the facultative anaerobic magnetotactic bacterium Magnetospirillum sp. strain AMB-1.</title>
        <authorList>
            <person name="Matsunaga T."/>
            <person name="Okamura Y."/>
            <person name="Fukuda Y."/>
            <person name="Wahyudi A.T."/>
            <person name="Murase Y."/>
            <person name="Takeyama H."/>
        </authorList>
    </citation>
    <scope>NUCLEOTIDE SEQUENCE [LARGE SCALE GENOMIC DNA]</scope>
    <source>
        <strain evidence="11">ATCC 700264 / AMB-1</strain>
    </source>
</reference>
<dbReference type="SUPFAM" id="SSF63829">
    <property type="entry name" value="Calcium-dependent phosphotriesterase"/>
    <property type="match status" value="3"/>
</dbReference>
<dbReference type="InterPro" id="IPR013783">
    <property type="entry name" value="Ig-like_fold"/>
</dbReference>
<dbReference type="PANTHER" id="PTHR43547:SF2">
    <property type="entry name" value="HYBRID SIGNAL TRANSDUCTION HISTIDINE KINASE C"/>
    <property type="match status" value="1"/>
</dbReference>
<dbReference type="Pfam" id="PF00512">
    <property type="entry name" value="HisKA"/>
    <property type="match status" value="1"/>
</dbReference>
<dbReference type="SMART" id="SM00448">
    <property type="entry name" value="REC"/>
    <property type="match status" value="1"/>
</dbReference>
<keyword evidence="3 6" id="KW-0597">Phosphoprotein</keyword>
<feature type="modified residue" description="Phosphohistidine" evidence="5">
    <location>
        <position position="1275"/>
    </location>
</feature>
<evidence type="ECO:0000256" key="2">
    <source>
        <dbReference type="ARBA" id="ARBA00012438"/>
    </source>
</evidence>
<dbReference type="Gene3D" id="1.20.120.160">
    <property type="entry name" value="HPT domain"/>
    <property type="match status" value="1"/>
</dbReference>
<dbReference type="InterPro" id="IPR036641">
    <property type="entry name" value="HPT_dom_sf"/>
</dbReference>
<evidence type="ECO:0000256" key="4">
    <source>
        <dbReference type="ARBA" id="ARBA00023012"/>
    </source>
</evidence>
<dbReference type="InterPro" id="IPR005467">
    <property type="entry name" value="His_kinase_dom"/>
</dbReference>
<dbReference type="InterPro" id="IPR011006">
    <property type="entry name" value="CheY-like_superfamily"/>
</dbReference>
<dbReference type="Gene3D" id="3.40.50.2300">
    <property type="match status" value="1"/>
</dbReference>
<proteinExistence type="predicted"/>
<dbReference type="SUPFAM" id="SSF47384">
    <property type="entry name" value="Homodimeric domain of signal transducing histidine kinase"/>
    <property type="match status" value="1"/>
</dbReference>
<dbReference type="Pfam" id="PF02518">
    <property type="entry name" value="HATPase_c"/>
    <property type="match status" value="1"/>
</dbReference>
<dbReference type="InterPro" id="IPR036097">
    <property type="entry name" value="HisK_dim/P_sf"/>
</dbReference>
<organism evidence="10 11">
    <name type="scientific">Paramagnetospirillum magneticum (strain ATCC 700264 / AMB-1)</name>
    <name type="common">Magnetospirillum magneticum</name>
    <dbReference type="NCBI Taxonomy" id="342108"/>
    <lineage>
        <taxon>Bacteria</taxon>
        <taxon>Pseudomonadati</taxon>
        <taxon>Pseudomonadota</taxon>
        <taxon>Alphaproteobacteria</taxon>
        <taxon>Rhodospirillales</taxon>
        <taxon>Magnetospirillaceae</taxon>
        <taxon>Paramagnetospirillum</taxon>
    </lineage>
</organism>
<comment type="catalytic activity">
    <reaction evidence="1">
        <text>ATP + protein L-histidine = ADP + protein N-phospho-L-histidine.</text>
        <dbReference type="EC" id="2.7.13.3"/>
    </reaction>
</comment>
<dbReference type="InterPro" id="IPR036890">
    <property type="entry name" value="HATPase_C_sf"/>
</dbReference>
<dbReference type="HOGENOM" id="CLU_000445_28_2_5"/>
<dbReference type="SUPFAM" id="SSF47226">
    <property type="entry name" value="Histidine-containing phosphotransfer domain, HPT domain"/>
    <property type="match status" value="1"/>
</dbReference>
<dbReference type="STRING" id="342108.amb0650"/>
<dbReference type="PROSITE" id="PS50110">
    <property type="entry name" value="RESPONSE_REGULATORY"/>
    <property type="match status" value="1"/>
</dbReference>
<dbReference type="SMART" id="SM00387">
    <property type="entry name" value="HATPase_c"/>
    <property type="match status" value="1"/>
</dbReference>
<dbReference type="SMART" id="SM00388">
    <property type="entry name" value="HisKA"/>
    <property type="match status" value="1"/>
</dbReference>
<dbReference type="SUPFAM" id="SSF55874">
    <property type="entry name" value="ATPase domain of HSP90 chaperone/DNA topoisomerase II/histidine kinase"/>
    <property type="match status" value="1"/>
</dbReference>
<accession>Q2W9M1</accession>
<dbReference type="CDD" id="cd00082">
    <property type="entry name" value="HisKA"/>
    <property type="match status" value="1"/>
</dbReference>
<evidence type="ECO:0000256" key="5">
    <source>
        <dbReference type="PROSITE-ProRule" id="PRU00110"/>
    </source>
</evidence>
<sequence>MGRFLLLSLGLFLVVGAFFCPARAEAPRQGEVVVPPVFSHLTPADGLPYPVALGVAQDRHGFIWAATPGGAARWDGYRMTVFRHDSNDPKSLPENIVTNALTDEHGQVWLGTASGLIVRYDDNVQGFTTFRDDRGVGLGRPNAMAGDGRGGIWVASRLALARLDVATKVWRRETGIPAGDVGSVMVDRSGRLWAGTVAGLMRQREDRQSFEPLTMPGETTKDMVSAIFEGHDGTIWFGTRRGRVGKVLPNGEVELEAALPPSGHRVTAFAEPRPGILWVGQYGGGIYELRAASHMIRSFTHDPAIATGLGDNSVTGLLVDRSGLVWVSTLRGVHRHIPGNDSILTLVADKHGGLPGPDVRSVAASADGAMWLGLRAEGLALVDRTANVIRTIPSGGQPDELPPGANQAIAETADGMVWAGQFSGLFRIDTASGKAGRYEPLDGSNILALRPERDHLWAGGSMGLARIDPGSTELPKIFHFDGENRASLSDNSAQTLFRDSAGRLWVGTWKGLNLLEDEEIGRFRRFLNDPEDPESLPSDIVNGICEDRRGRIWVATANGIGVFDPQQPGKTRFTRLGRHHGLPSGTVLSVIAREDGGIVAGTGDGLSLVDQETFTVRTFGPAEGMHVRTFWAGSATRLADGTLGLGGFGGLAMLRPGPLAGWNFRPPVMVTELRIGGQVVPPTDNIVVRPEEGGFQVDFSALDFSAPESNRYAYRLVGNDAEWAHVDAHHRTAGYTHLPPGSFRLELRASNSAGVWNDPPTSLNVRILPEWHQTLWFRVLASAAVLATLFAAERARRAYHWRREQYLNDQIATKTAEAEAAKMWALAGEEEAHRAKEAAEAAAQLKSRFLAIIGHEIRTPLNGLLGMLQLLDVRGLEPGQRELLVTAKDAGETLRDLVESVLEYGRDGARRAEITLKDTELRLLANEIMGLVRQQAELKSIALTLRIEPEGAIWVRCDPIRLSRILINLLGNAVKFTERGEVALNIAAVPENHRRRLTIEVKDTGIGIAPDLRDAIFGDFIQADDTITRKYGGAGLGLAISRRMAEHMGGELSVESTLGMGSKFRLTLLADAGEAPVPGKDTPPQPTDSLHVLVVDDDEINRRVAALLLLNLGHAPVVVTNGEDAIATLSAGTAIDAILMDIRMPKMDGMETTRRIRRWEKGRDSRIRIIAMTADLTDEIWQQCEIAGMDCGLSKPTQLDRLRQALGAPMQSDPSVDTRHGPVDLEFVKMQMDTLGPREMIRLARLFQVTSRGLITDLKAAADLLDRGRIEALAHRLRSATGPLGLVGIADLAGELEAKAGVETQEQLRAKVALLRQSRRASLKGWAKLARQIT</sequence>
<evidence type="ECO:0000259" key="7">
    <source>
        <dbReference type="PROSITE" id="PS50109"/>
    </source>
</evidence>
<dbReference type="Gene3D" id="1.10.287.130">
    <property type="match status" value="1"/>
</dbReference>
<evidence type="ECO:0000313" key="10">
    <source>
        <dbReference type="EMBL" id="BAE49454.1"/>
    </source>
</evidence>
<dbReference type="Pfam" id="PF00072">
    <property type="entry name" value="Response_reg"/>
    <property type="match status" value="1"/>
</dbReference>
<dbReference type="EMBL" id="AP007255">
    <property type="protein sequence ID" value="BAE49454.1"/>
    <property type="molecule type" value="Genomic_DNA"/>
</dbReference>
<dbReference type="Pfam" id="PF01627">
    <property type="entry name" value="Hpt"/>
    <property type="match status" value="1"/>
</dbReference>
<dbReference type="CDD" id="cd17546">
    <property type="entry name" value="REC_hyHK_CKI1_RcsC-like"/>
    <property type="match status" value="1"/>
</dbReference>
<dbReference type="FunFam" id="3.30.565.10:FF:000010">
    <property type="entry name" value="Sensor histidine kinase RcsC"/>
    <property type="match status" value="1"/>
</dbReference>